<accession>A0A0J8B947</accession>
<dbReference type="SMART" id="SM00717">
    <property type="entry name" value="SANT"/>
    <property type="match status" value="2"/>
</dbReference>
<dbReference type="GO" id="GO:0005783">
    <property type="term" value="C:endoplasmic reticulum"/>
    <property type="evidence" value="ECO:0007669"/>
    <property type="project" value="EnsemblPlants"/>
</dbReference>
<feature type="transmembrane region" description="Helical" evidence="2">
    <location>
        <begin position="67"/>
        <end position="85"/>
    </location>
</feature>
<dbReference type="PROSITE" id="PS50090">
    <property type="entry name" value="MYB_LIKE"/>
    <property type="match status" value="1"/>
</dbReference>
<organism evidence="4 5">
    <name type="scientific">Beta vulgaris subsp. vulgaris</name>
    <name type="common">Beet</name>
    <dbReference type="NCBI Taxonomy" id="3555"/>
    <lineage>
        <taxon>Eukaryota</taxon>
        <taxon>Viridiplantae</taxon>
        <taxon>Streptophyta</taxon>
        <taxon>Embryophyta</taxon>
        <taxon>Tracheophyta</taxon>
        <taxon>Spermatophyta</taxon>
        <taxon>Magnoliopsida</taxon>
        <taxon>eudicotyledons</taxon>
        <taxon>Gunneridae</taxon>
        <taxon>Pentapetalae</taxon>
        <taxon>Caryophyllales</taxon>
        <taxon>Chenopodiaceae</taxon>
        <taxon>Betoideae</taxon>
        <taxon>Beta</taxon>
    </lineage>
</organism>
<dbReference type="InterPro" id="IPR009057">
    <property type="entry name" value="Homeodomain-like_sf"/>
</dbReference>
<feature type="region of interest" description="Disordered" evidence="1">
    <location>
        <begin position="111"/>
        <end position="146"/>
    </location>
</feature>
<dbReference type="PANTHER" id="PTHR43999">
    <property type="entry name" value="DNAJ HOMOLOG SUBFAMILY C MEMBER 2"/>
    <property type="match status" value="1"/>
</dbReference>
<protein>
    <recommendedName>
        <fullName evidence="3">Myb-like domain-containing protein</fullName>
    </recommendedName>
</protein>
<evidence type="ECO:0000313" key="5">
    <source>
        <dbReference type="Proteomes" id="UP000035740"/>
    </source>
</evidence>
<reference evidence="4 5" key="1">
    <citation type="journal article" date="2014" name="Nature">
        <title>The genome of the recently domesticated crop plant sugar beet (Beta vulgaris).</title>
        <authorList>
            <person name="Dohm J.C."/>
            <person name="Minoche A.E."/>
            <person name="Holtgrawe D."/>
            <person name="Capella-Gutierrez S."/>
            <person name="Zakrzewski F."/>
            <person name="Tafer H."/>
            <person name="Rupp O."/>
            <person name="Sorensen T.R."/>
            <person name="Stracke R."/>
            <person name="Reinhardt R."/>
            <person name="Goesmann A."/>
            <person name="Kraft T."/>
            <person name="Schulz B."/>
            <person name="Stadler P.F."/>
            <person name="Schmidt T."/>
            <person name="Gabaldon T."/>
            <person name="Lehrach H."/>
            <person name="Weisshaar B."/>
            <person name="Himmelbauer H."/>
        </authorList>
    </citation>
    <scope>NUCLEOTIDE SEQUENCE [LARGE SCALE GENOMIC DNA]</scope>
    <source>
        <tissue evidence="4">Taproot</tissue>
    </source>
</reference>
<dbReference type="Gramene" id="KMS97486">
    <property type="protein sequence ID" value="KMS97486"/>
    <property type="gene ID" value="BVRB_5g126520"/>
</dbReference>
<dbReference type="GO" id="GO:0005829">
    <property type="term" value="C:cytosol"/>
    <property type="evidence" value="ECO:0007669"/>
    <property type="project" value="TreeGrafter"/>
</dbReference>
<keyword evidence="2" id="KW-1133">Transmembrane helix</keyword>
<dbReference type="PANTHER" id="PTHR43999:SF3">
    <property type="entry name" value="TRANSCRIPTION FACTOR MAMYB"/>
    <property type="match status" value="1"/>
</dbReference>
<dbReference type="GO" id="GO:0051083">
    <property type="term" value="P:'de novo' cotranslational protein folding"/>
    <property type="evidence" value="ECO:0007669"/>
    <property type="project" value="InterPro"/>
</dbReference>
<name>A0A0J8B947_BETVV</name>
<feature type="domain" description="Myb-like" evidence="3">
    <location>
        <begin position="268"/>
        <end position="316"/>
    </location>
</feature>
<keyword evidence="2" id="KW-0472">Membrane</keyword>
<keyword evidence="2" id="KW-0812">Transmembrane</keyword>
<dbReference type="Pfam" id="PF23082">
    <property type="entry name" value="Myb_DNA-binding_2"/>
    <property type="match status" value="1"/>
</dbReference>
<gene>
    <name evidence="4" type="ORF">BVRB_5g126520</name>
</gene>
<dbReference type="FunFam" id="1.10.10.60:FF:000416">
    <property type="entry name" value="Myb family transcription factor"/>
    <property type="match status" value="1"/>
</dbReference>
<dbReference type="OrthoDB" id="10250354at2759"/>
<keyword evidence="5" id="KW-1185">Reference proteome</keyword>
<proteinExistence type="predicted"/>
<dbReference type="GO" id="GO:0006450">
    <property type="term" value="P:regulation of translational fidelity"/>
    <property type="evidence" value="ECO:0007669"/>
    <property type="project" value="InterPro"/>
</dbReference>
<dbReference type="EMBL" id="KQ090311">
    <property type="protein sequence ID" value="KMS97486.1"/>
    <property type="molecule type" value="Genomic_DNA"/>
</dbReference>
<dbReference type="CDD" id="cd00167">
    <property type="entry name" value="SANT"/>
    <property type="match status" value="2"/>
</dbReference>
<dbReference type="AlphaFoldDB" id="A0A0J8B947"/>
<evidence type="ECO:0000313" key="4">
    <source>
        <dbReference type="EMBL" id="KMS97486.1"/>
    </source>
</evidence>
<dbReference type="GO" id="GO:0030544">
    <property type="term" value="F:Hsp70 protein binding"/>
    <property type="evidence" value="ECO:0007669"/>
    <property type="project" value="InterPro"/>
</dbReference>
<evidence type="ECO:0000259" key="3">
    <source>
        <dbReference type="PROSITE" id="PS50090"/>
    </source>
</evidence>
<dbReference type="OMA" id="WTDQEMD"/>
<evidence type="ECO:0000256" key="1">
    <source>
        <dbReference type="SAM" id="MobiDB-lite"/>
    </source>
</evidence>
<dbReference type="InterPro" id="IPR001005">
    <property type="entry name" value="SANT/Myb"/>
</dbReference>
<sequence>MEFIDDYDESRPKLIYQSRPQPSSAAIDTPQNSQKDKPILILSLFFSLLFLASSFFLFSQSQILQPLFLWFSLSLLVGPFAPLSFTGGDIRVGQGRILDFPPQFDALDLDESKKKVPNKRNRGKRSDFDGVSVNSSSDSLKNSEIPGNFEGLGDDLKKNDKRFVGLEGNVNGVVIEEKEWSEDDLGLLRKQILKYPVGKPRRWEVIAEVFKGRHSVESVINKAKSLGKEKPVDSDSYSKFLKDRKPVDKKIEGENVGLVNGESSGEVNSWSSNEDIALLNALKVFPKDVAMRWEKIAAAVPGKSKAGCMKRVSELKKEFRSSKASTES</sequence>
<feature type="compositionally biased region" description="Low complexity" evidence="1">
    <location>
        <begin position="129"/>
        <end position="143"/>
    </location>
</feature>
<dbReference type="Proteomes" id="UP000035740">
    <property type="component" value="Unassembled WGS sequence"/>
</dbReference>
<dbReference type="InterPro" id="IPR044634">
    <property type="entry name" value="Zuotin/DnaJC2"/>
</dbReference>
<dbReference type="GO" id="GO:0043022">
    <property type="term" value="F:ribosome binding"/>
    <property type="evidence" value="ECO:0007669"/>
    <property type="project" value="InterPro"/>
</dbReference>
<dbReference type="KEGG" id="bvg:104908288"/>
<evidence type="ECO:0000256" key="2">
    <source>
        <dbReference type="SAM" id="Phobius"/>
    </source>
</evidence>
<dbReference type="eggNOG" id="KOG0724">
    <property type="taxonomic scope" value="Eukaryota"/>
</dbReference>
<dbReference type="Gene3D" id="1.10.10.60">
    <property type="entry name" value="Homeodomain-like"/>
    <property type="match status" value="2"/>
</dbReference>
<feature type="transmembrane region" description="Helical" evidence="2">
    <location>
        <begin position="39"/>
        <end position="58"/>
    </location>
</feature>
<dbReference type="SUPFAM" id="SSF46689">
    <property type="entry name" value="Homeodomain-like"/>
    <property type="match status" value="2"/>
</dbReference>
<dbReference type="GO" id="GO:0048767">
    <property type="term" value="P:root hair elongation"/>
    <property type="evidence" value="ECO:0007669"/>
    <property type="project" value="EnsemblPlants"/>
</dbReference>